<gene>
    <name evidence="1" type="ORF">FHR38_006331</name>
</gene>
<protein>
    <submittedName>
        <fullName evidence="1">Uncharacterized protein</fullName>
    </submittedName>
</protein>
<dbReference type="EMBL" id="JACHJW010000001">
    <property type="protein sequence ID" value="MBB4962598.1"/>
    <property type="molecule type" value="Genomic_DNA"/>
</dbReference>
<evidence type="ECO:0000313" key="2">
    <source>
        <dbReference type="Proteomes" id="UP000578819"/>
    </source>
</evidence>
<dbReference type="RefSeq" id="WP_184538936.1">
    <property type="nucleotide sequence ID" value="NZ_JACHJW010000001.1"/>
</dbReference>
<reference evidence="1 2" key="1">
    <citation type="submission" date="2020-08" db="EMBL/GenBank/DDBJ databases">
        <title>Sequencing the genomes of 1000 actinobacteria strains.</title>
        <authorList>
            <person name="Klenk H.-P."/>
        </authorList>
    </citation>
    <scope>NUCLEOTIDE SEQUENCE [LARGE SCALE GENOMIC DNA]</scope>
    <source>
        <strain evidence="1 2">DSM 45886</strain>
    </source>
</reference>
<proteinExistence type="predicted"/>
<accession>A0A7W7WTL3</accession>
<keyword evidence="2" id="KW-1185">Reference proteome</keyword>
<sequence>MRHRAEQLARQSPIEAVRSLLRGQVADASSLDEVRGGFRLMAKSTVRGLRRDLAAVEAVLSEPTRPGELVELVEWDANWVLDEPTDAAAAAFLSQLADLLREAIEEAA</sequence>
<evidence type="ECO:0000313" key="1">
    <source>
        <dbReference type="EMBL" id="MBB4962598.1"/>
    </source>
</evidence>
<dbReference type="AlphaFoldDB" id="A0A7W7WTL3"/>
<organism evidence="1 2">
    <name type="scientific">Micromonospora polyrhachis</name>
    <dbReference type="NCBI Taxonomy" id="1282883"/>
    <lineage>
        <taxon>Bacteria</taxon>
        <taxon>Bacillati</taxon>
        <taxon>Actinomycetota</taxon>
        <taxon>Actinomycetes</taxon>
        <taxon>Micromonosporales</taxon>
        <taxon>Micromonosporaceae</taxon>
        <taxon>Micromonospora</taxon>
    </lineage>
</organism>
<comment type="caution">
    <text evidence="1">The sequence shown here is derived from an EMBL/GenBank/DDBJ whole genome shotgun (WGS) entry which is preliminary data.</text>
</comment>
<dbReference type="Proteomes" id="UP000578819">
    <property type="component" value="Unassembled WGS sequence"/>
</dbReference>
<name>A0A7W7WTL3_9ACTN</name>